<dbReference type="PANTHER" id="PTHR12215">
    <property type="entry name" value="PHOSPHOPANTETHEINE TRANSFERASE"/>
    <property type="match status" value="1"/>
</dbReference>
<comment type="caution">
    <text evidence="5">The sequence shown here is derived from an EMBL/GenBank/DDBJ whole genome shotgun (WGS) entry which is preliminary data.</text>
</comment>
<dbReference type="AlphaFoldDB" id="A0A7J8P7Z8"/>
<name>A0A7J8P7Z8_GOSRA</name>
<dbReference type="InterPro" id="IPR037143">
    <property type="entry name" value="4-PPantetheinyl_Trfase_dom_sf"/>
</dbReference>
<dbReference type="EMBL" id="JABEZZ010000005">
    <property type="protein sequence ID" value="MBA0585140.1"/>
    <property type="molecule type" value="Genomic_DNA"/>
</dbReference>
<organism evidence="5 6">
    <name type="scientific">Gossypium raimondii</name>
    <name type="common">Peruvian cotton</name>
    <name type="synonym">Gossypium klotzschianum subsp. raimondii</name>
    <dbReference type="NCBI Taxonomy" id="29730"/>
    <lineage>
        <taxon>Eukaryota</taxon>
        <taxon>Viridiplantae</taxon>
        <taxon>Streptophyta</taxon>
        <taxon>Embryophyta</taxon>
        <taxon>Tracheophyta</taxon>
        <taxon>Spermatophyta</taxon>
        <taxon>Magnoliopsida</taxon>
        <taxon>eudicotyledons</taxon>
        <taxon>Gunneridae</taxon>
        <taxon>Pentapetalae</taxon>
        <taxon>rosids</taxon>
        <taxon>malvids</taxon>
        <taxon>Malvales</taxon>
        <taxon>Malvaceae</taxon>
        <taxon>Malvoideae</taxon>
        <taxon>Gossypium</taxon>
    </lineage>
</organism>
<dbReference type="GO" id="GO:0019878">
    <property type="term" value="P:lysine biosynthetic process via aminoadipic acid"/>
    <property type="evidence" value="ECO:0007669"/>
    <property type="project" value="TreeGrafter"/>
</dbReference>
<dbReference type="GO" id="GO:0000287">
    <property type="term" value="F:magnesium ion binding"/>
    <property type="evidence" value="ECO:0007669"/>
    <property type="project" value="InterPro"/>
</dbReference>
<evidence type="ECO:0000259" key="3">
    <source>
        <dbReference type="Pfam" id="PF01648"/>
    </source>
</evidence>
<dbReference type="InterPro" id="IPR050559">
    <property type="entry name" value="P-Pant_transferase_sf"/>
</dbReference>
<dbReference type="GO" id="GO:0008897">
    <property type="term" value="F:holo-[acyl-carrier-protein] synthase activity"/>
    <property type="evidence" value="ECO:0007669"/>
    <property type="project" value="UniProtKB-EC"/>
</dbReference>
<keyword evidence="2" id="KW-0808">Transferase</keyword>
<evidence type="ECO:0000313" key="5">
    <source>
        <dbReference type="EMBL" id="MBA0585140.1"/>
    </source>
</evidence>
<evidence type="ECO:0000256" key="1">
    <source>
        <dbReference type="ARBA" id="ARBA00013172"/>
    </source>
</evidence>
<dbReference type="Pfam" id="PF22624">
    <property type="entry name" value="AASDHPPT_N"/>
    <property type="match status" value="1"/>
</dbReference>
<evidence type="ECO:0000256" key="2">
    <source>
        <dbReference type="ARBA" id="ARBA00022679"/>
    </source>
</evidence>
<dbReference type="FunFam" id="3.90.470.20:FF:000003">
    <property type="entry name" value="L-aminoadipate-semialdehyde dehydrogenase-phosphopantetheinyl transferase"/>
    <property type="match status" value="1"/>
</dbReference>
<dbReference type="SUPFAM" id="SSF56214">
    <property type="entry name" value="4'-phosphopantetheinyl transferase"/>
    <property type="match status" value="2"/>
</dbReference>
<feature type="domain" description="4'-phosphopantetheinyl transferase N-terminal" evidence="4">
    <location>
        <begin position="13"/>
        <end position="125"/>
    </location>
</feature>
<dbReference type="InterPro" id="IPR008278">
    <property type="entry name" value="4-PPantetheinyl_Trfase_dom"/>
</dbReference>
<dbReference type="EC" id="2.7.8.7" evidence="1"/>
<proteinExistence type="predicted"/>
<dbReference type="GO" id="GO:0005829">
    <property type="term" value="C:cytosol"/>
    <property type="evidence" value="ECO:0007669"/>
    <property type="project" value="TreeGrafter"/>
</dbReference>
<protein>
    <recommendedName>
        <fullName evidence="1">holo-[acyl-carrier-protein] synthase</fullName>
        <ecNumber evidence="1">2.7.8.7</ecNumber>
    </recommendedName>
</protein>
<sequence length="294" mass="34245">MEKGVQRWIVDISKWNPSSNDFSFALSLLPQTHHSSITRFLPLLQLFFNYVQFVKMEDRKRALVSLLLQYTLVHEVLGIPYPDIVINRTLEGKPFLECARFCFEFPNFNFNVSHHGDYVAIASEPLCLVGLDIVNFMIPEKETVPEYIQNFSSYFSSSEWDRIISVGNNEEVLAEFYRYWCLKEAYVKAIGSGLAYGLHKVEFHHTNWTSISVKVDGVTNQQWRFWLFNLDKGHSVSIARGHPRLAIESYKRSLKRTKFNEEEHNVGLHLPNPRFVLRTVEELISVIHKAKRSC</sequence>
<gene>
    <name evidence="5" type="ORF">Gorai_015928</name>
</gene>
<evidence type="ECO:0000313" key="6">
    <source>
        <dbReference type="Proteomes" id="UP000593578"/>
    </source>
</evidence>
<dbReference type="Proteomes" id="UP000593578">
    <property type="component" value="Unassembled WGS sequence"/>
</dbReference>
<dbReference type="Gene3D" id="3.90.470.20">
    <property type="entry name" value="4'-phosphopantetheinyl transferase domain"/>
    <property type="match status" value="2"/>
</dbReference>
<accession>A0A7J8P7Z8</accession>
<dbReference type="InterPro" id="IPR055066">
    <property type="entry name" value="AASDHPPT_N"/>
</dbReference>
<dbReference type="Pfam" id="PF01648">
    <property type="entry name" value="ACPS"/>
    <property type="match status" value="1"/>
</dbReference>
<feature type="domain" description="4'-phosphopantetheinyl transferase" evidence="3">
    <location>
        <begin position="129"/>
        <end position="238"/>
    </location>
</feature>
<evidence type="ECO:0000259" key="4">
    <source>
        <dbReference type="Pfam" id="PF22624"/>
    </source>
</evidence>
<dbReference type="PANTHER" id="PTHR12215:SF10">
    <property type="entry name" value="L-AMINOADIPATE-SEMIALDEHYDE DEHYDROGENASE-PHOSPHOPANTETHEINYL TRANSFERASE"/>
    <property type="match status" value="1"/>
</dbReference>
<reference evidence="5 6" key="1">
    <citation type="journal article" date="2019" name="Genome Biol. Evol.">
        <title>Insights into the evolution of the New World diploid cottons (Gossypium, subgenus Houzingenia) based on genome sequencing.</title>
        <authorList>
            <person name="Grover C.E."/>
            <person name="Arick M.A. 2nd"/>
            <person name="Thrash A."/>
            <person name="Conover J.L."/>
            <person name="Sanders W.S."/>
            <person name="Peterson D.G."/>
            <person name="Frelichowski J.E."/>
            <person name="Scheffler J.A."/>
            <person name="Scheffler B.E."/>
            <person name="Wendel J.F."/>
        </authorList>
    </citation>
    <scope>NUCLEOTIDE SEQUENCE [LARGE SCALE GENOMIC DNA]</scope>
    <source>
        <strain evidence="5">8</strain>
        <tissue evidence="5">Leaf</tissue>
    </source>
</reference>